<reference evidence="9" key="1">
    <citation type="submission" date="2017-09" db="EMBL/GenBank/DDBJ databases">
        <title>Depth-based differentiation of microbial function through sediment-hosted aquifers and enrichment of novel symbionts in the deep terrestrial subsurface.</title>
        <authorList>
            <person name="Probst A.J."/>
            <person name="Ladd B."/>
            <person name="Jarett J.K."/>
            <person name="Geller-Mcgrath D.E."/>
            <person name="Sieber C.M.K."/>
            <person name="Emerson J.B."/>
            <person name="Anantharaman K."/>
            <person name="Thomas B.C."/>
            <person name="Malmstrom R."/>
            <person name="Stieglmeier M."/>
            <person name="Klingl A."/>
            <person name="Woyke T."/>
            <person name="Ryan C.M."/>
            <person name="Banfield J.F."/>
        </authorList>
    </citation>
    <scope>NUCLEOTIDE SEQUENCE [LARGE SCALE GENOMIC DNA]</scope>
</reference>
<dbReference type="RefSeq" id="WP_286678620.1">
    <property type="nucleotide sequence ID" value="NZ_MNXI01000093.1"/>
</dbReference>
<feature type="domain" description="Type II secretion system protein GspF" evidence="7">
    <location>
        <begin position="150"/>
        <end position="273"/>
    </location>
</feature>
<dbReference type="InterPro" id="IPR042094">
    <property type="entry name" value="T2SS_GspF_sf"/>
</dbReference>
<name>A0A2M7T839_9ACTN</name>
<sequence length="317" mass="35194">MMKWVLVLYFLGFFLFAFAMLLIRSPIRKFFGRQVEKYIKFTKTDDEPQVSARLALLKFIDIISPLISGKSFAMNLQNVIDRAGIPLRASEFVFFHSLAVAAAVAIGYTFAGPIGVIALTTIAIGLPVFGLKHVKRQREKRFHDQLPDTLSLIAGALKAGYSFLQAVDMTVKETSPPMSVEFNRVLTEARLGLPLEQALDNMAKRVDSNNFNWTVMAVKIQREVGGNLAEILEILADTIRERDRVSRQIDVLTAEGRLSALILFILPFAVGLLLAVINPGYLMLLFNHPLGLAMLVAASLMLVAGGFWLKKVVKVEV</sequence>
<keyword evidence="4 6" id="KW-1133">Transmembrane helix</keyword>
<proteinExistence type="predicted"/>
<dbReference type="PANTHER" id="PTHR35007">
    <property type="entry name" value="INTEGRAL MEMBRANE PROTEIN-RELATED"/>
    <property type="match status" value="1"/>
</dbReference>
<dbReference type="AlphaFoldDB" id="A0A2M7T839"/>
<comment type="caution">
    <text evidence="8">The sequence shown here is derived from an EMBL/GenBank/DDBJ whole genome shotgun (WGS) entry which is preliminary data.</text>
</comment>
<keyword evidence="3 6" id="KW-0812">Transmembrane</keyword>
<feature type="transmembrane region" description="Helical" evidence="6">
    <location>
        <begin position="114"/>
        <end position="131"/>
    </location>
</feature>
<dbReference type="EMBL" id="PFNG01000128">
    <property type="protein sequence ID" value="PIZ39165.1"/>
    <property type="molecule type" value="Genomic_DNA"/>
</dbReference>
<feature type="transmembrane region" description="Helical" evidence="6">
    <location>
        <begin position="92"/>
        <end position="108"/>
    </location>
</feature>
<evidence type="ECO:0000256" key="5">
    <source>
        <dbReference type="ARBA" id="ARBA00023136"/>
    </source>
</evidence>
<evidence type="ECO:0000313" key="9">
    <source>
        <dbReference type="Proteomes" id="UP000230956"/>
    </source>
</evidence>
<dbReference type="InterPro" id="IPR018076">
    <property type="entry name" value="T2SS_GspF_dom"/>
</dbReference>
<evidence type="ECO:0000256" key="2">
    <source>
        <dbReference type="ARBA" id="ARBA00022475"/>
    </source>
</evidence>
<evidence type="ECO:0000259" key="7">
    <source>
        <dbReference type="Pfam" id="PF00482"/>
    </source>
</evidence>
<comment type="subcellular location">
    <subcellularLocation>
        <location evidence="1">Cell membrane</location>
        <topology evidence="1">Multi-pass membrane protein</topology>
    </subcellularLocation>
</comment>
<dbReference type="GO" id="GO:0005886">
    <property type="term" value="C:plasma membrane"/>
    <property type="evidence" value="ECO:0007669"/>
    <property type="project" value="UniProtKB-SubCell"/>
</dbReference>
<evidence type="ECO:0000256" key="6">
    <source>
        <dbReference type="SAM" id="Phobius"/>
    </source>
</evidence>
<dbReference type="PANTHER" id="PTHR35007:SF1">
    <property type="entry name" value="PILUS ASSEMBLY PROTEIN"/>
    <property type="match status" value="1"/>
</dbReference>
<feature type="transmembrane region" description="Helical" evidence="6">
    <location>
        <begin position="6"/>
        <end position="23"/>
    </location>
</feature>
<evidence type="ECO:0000313" key="8">
    <source>
        <dbReference type="EMBL" id="PIZ39165.1"/>
    </source>
</evidence>
<keyword evidence="2" id="KW-1003">Cell membrane</keyword>
<evidence type="ECO:0000256" key="4">
    <source>
        <dbReference type="ARBA" id="ARBA00022989"/>
    </source>
</evidence>
<accession>A0A2M7T839</accession>
<gene>
    <name evidence="8" type="ORF">COY37_05300</name>
</gene>
<dbReference type="Proteomes" id="UP000230956">
    <property type="component" value="Unassembled WGS sequence"/>
</dbReference>
<feature type="transmembrane region" description="Helical" evidence="6">
    <location>
        <begin position="289"/>
        <end position="309"/>
    </location>
</feature>
<evidence type="ECO:0000256" key="1">
    <source>
        <dbReference type="ARBA" id="ARBA00004651"/>
    </source>
</evidence>
<evidence type="ECO:0000256" key="3">
    <source>
        <dbReference type="ARBA" id="ARBA00022692"/>
    </source>
</evidence>
<feature type="transmembrane region" description="Helical" evidence="6">
    <location>
        <begin position="258"/>
        <end position="277"/>
    </location>
</feature>
<keyword evidence="5 6" id="KW-0472">Membrane</keyword>
<protein>
    <submittedName>
        <fullName evidence="8">Secretion system protein</fullName>
    </submittedName>
</protein>
<dbReference type="Gene3D" id="1.20.81.30">
    <property type="entry name" value="Type II secretion system (T2SS), domain F"/>
    <property type="match status" value="1"/>
</dbReference>
<organism evidence="8 9">
    <name type="scientific">Candidatus Aquicultor secundus</name>
    <dbReference type="NCBI Taxonomy" id="1973895"/>
    <lineage>
        <taxon>Bacteria</taxon>
        <taxon>Bacillati</taxon>
        <taxon>Actinomycetota</taxon>
        <taxon>Candidatus Aquicultoria</taxon>
        <taxon>Candidatus Aquicultorales</taxon>
        <taxon>Candidatus Aquicultoraceae</taxon>
        <taxon>Candidatus Aquicultor</taxon>
    </lineage>
</organism>
<dbReference type="Pfam" id="PF00482">
    <property type="entry name" value="T2SSF"/>
    <property type="match status" value="1"/>
</dbReference>